<sequence length="540" mass="56950">MAKNKVSIDFVIGAYDKFSAGFAKFNAKLESATGAVSRMQAQVSRFSQRSGLSKVAGAAGDVADAVAGIGDGAMESLDRLTGALGKMTLLLGGASGGMLALASATAEQAQAAERSAVALGVNAKDLQKLQYAASTVNVEAENMTDILSDLTEKMVEAGDSDDLAAMFKALGVSVKNADGTMKNSAQVLMEIADAFSGMQDGAVKTKLAIELMGDEGRKLIPVLNKGASGLRELGKEAEQAGMVFDDTARSDARRFQESLSGVGNQVAGLRNAIGRQLMPVFTPIMEKFEGWLRLNKGLVAVETGEWVQKIADNIPAFLDGAERWLSTGGKVLGWCTDFIDRTIGMENALKLVALYMGTPFIRSLFNAGKAVAGFGLALSTNPIGAFITAIGLLVAAGWWLYNNWEEISAGMKKFCTEIKNAVQGVADVQDAADLHGIDLEDTDALMDPENARILAEAAKGGSREAQAEPSMPESTTSGFSDLARSGTVSSETVRKEEKEVTHKVELIVPAGMEARVDRQASDAVTVKRDNMGYGWAFAGV</sequence>
<dbReference type="EMBL" id="DYZA01000154">
    <property type="protein sequence ID" value="HJD97492.1"/>
    <property type="molecule type" value="Genomic_DNA"/>
</dbReference>
<organism evidence="3 4">
    <name type="scientific">Mailhella massiliensis</name>
    <dbReference type="NCBI Taxonomy" id="1903261"/>
    <lineage>
        <taxon>Bacteria</taxon>
        <taxon>Pseudomonadati</taxon>
        <taxon>Thermodesulfobacteriota</taxon>
        <taxon>Desulfovibrionia</taxon>
        <taxon>Desulfovibrionales</taxon>
        <taxon>Desulfovibrionaceae</taxon>
        <taxon>Mailhella</taxon>
    </lineage>
</organism>
<feature type="region of interest" description="Disordered" evidence="1">
    <location>
        <begin position="457"/>
        <end position="496"/>
    </location>
</feature>
<dbReference type="Proteomes" id="UP000698963">
    <property type="component" value="Unassembled WGS sequence"/>
</dbReference>
<comment type="caution">
    <text evidence="3">The sequence shown here is derived from an EMBL/GenBank/DDBJ whole genome shotgun (WGS) entry which is preliminary data.</text>
</comment>
<name>A0A921AX73_9BACT</name>
<accession>A0A921AX73</accession>
<protein>
    <recommendedName>
        <fullName evidence="5">Phage tail tape measure protein</fullName>
    </recommendedName>
</protein>
<dbReference type="AlphaFoldDB" id="A0A921AX73"/>
<proteinExistence type="predicted"/>
<evidence type="ECO:0000313" key="4">
    <source>
        <dbReference type="Proteomes" id="UP000698963"/>
    </source>
</evidence>
<keyword evidence="2" id="KW-0812">Transmembrane</keyword>
<evidence type="ECO:0000256" key="1">
    <source>
        <dbReference type="SAM" id="MobiDB-lite"/>
    </source>
</evidence>
<reference evidence="3" key="2">
    <citation type="submission" date="2021-09" db="EMBL/GenBank/DDBJ databases">
        <authorList>
            <person name="Gilroy R."/>
        </authorList>
    </citation>
    <scope>NUCLEOTIDE SEQUENCE</scope>
    <source>
        <strain evidence="3">ChiGjej2B2-19336</strain>
    </source>
</reference>
<evidence type="ECO:0008006" key="5">
    <source>
        <dbReference type="Google" id="ProtNLM"/>
    </source>
</evidence>
<dbReference type="RefSeq" id="WP_304122547.1">
    <property type="nucleotide sequence ID" value="NZ_DYZA01000154.1"/>
</dbReference>
<keyword evidence="2" id="KW-0472">Membrane</keyword>
<reference evidence="3" key="1">
    <citation type="journal article" date="2021" name="PeerJ">
        <title>Extensive microbial diversity within the chicken gut microbiome revealed by metagenomics and culture.</title>
        <authorList>
            <person name="Gilroy R."/>
            <person name="Ravi A."/>
            <person name="Getino M."/>
            <person name="Pursley I."/>
            <person name="Horton D.L."/>
            <person name="Alikhan N.F."/>
            <person name="Baker D."/>
            <person name="Gharbi K."/>
            <person name="Hall N."/>
            <person name="Watson M."/>
            <person name="Adriaenssens E.M."/>
            <person name="Foster-Nyarko E."/>
            <person name="Jarju S."/>
            <person name="Secka A."/>
            <person name="Antonio M."/>
            <person name="Oren A."/>
            <person name="Chaudhuri R.R."/>
            <person name="La Ragione R."/>
            <person name="Hildebrand F."/>
            <person name="Pallen M.J."/>
        </authorList>
    </citation>
    <scope>NUCLEOTIDE SEQUENCE</scope>
    <source>
        <strain evidence="3">ChiGjej2B2-19336</strain>
    </source>
</reference>
<gene>
    <name evidence="3" type="ORF">K8W16_07590</name>
</gene>
<evidence type="ECO:0000256" key="2">
    <source>
        <dbReference type="SAM" id="Phobius"/>
    </source>
</evidence>
<feature type="transmembrane region" description="Helical" evidence="2">
    <location>
        <begin position="383"/>
        <end position="401"/>
    </location>
</feature>
<evidence type="ECO:0000313" key="3">
    <source>
        <dbReference type="EMBL" id="HJD97492.1"/>
    </source>
</evidence>
<keyword evidence="2" id="KW-1133">Transmembrane helix</keyword>